<proteinExistence type="predicted"/>
<dbReference type="EMBL" id="CP047898">
    <property type="protein sequence ID" value="QHK19715.1"/>
    <property type="molecule type" value="Genomic_DNA"/>
</dbReference>
<dbReference type="InterPro" id="IPR010982">
    <property type="entry name" value="Lambda_DNA-bd_dom_sf"/>
</dbReference>
<evidence type="ECO:0000313" key="3">
    <source>
        <dbReference type="Proteomes" id="UP000464186"/>
    </source>
</evidence>
<dbReference type="Pfam" id="PF01381">
    <property type="entry name" value="HTH_3"/>
    <property type="match status" value="1"/>
</dbReference>
<dbReference type="AlphaFoldDB" id="A0A6P1NGF1"/>
<dbReference type="PROSITE" id="PS50943">
    <property type="entry name" value="HTH_CROC1"/>
    <property type="match status" value="1"/>
</dbReference>
<evidence type="ECO:0000259" key="1">
    <source>
        <dbReference type="PROSITE" id="PS50943"/>
    </source>
</evidence>
<protein>
    <submittedName>
        <fullName evidence="2">Helix-turn-helix domain-containing protein</fullName>
    </submittedName>
</protein>
<dbReference type="SMART" id="SM00530">
    <property type="entry name" value="HTH_XRE"/>
    <property type="match status" value="1"/>
</dbReference>
<dbReference type="GO" id="GO:0003677">
    <property type="term" value="F:DNA binding"/>
    <property type="evidence" value="ECO:0007669"/>
    <property type="project" value="InterPro"/>
</dbReference>
<reference evidence="2 3" key="1">
    <citation type="submission" date="2020-01" db="EMBL/GenBank/DDBJ databases">
        <title>Pseudarthrobacter psychrotolerans sp. nov., isolated from antarctic soil.</title>
        <authorList>
            <person name="Shin Y."/>
            <person name="Park W."/>
        </authorList>
    </citation>
    <scope>NUCLEOTIDE SEQUENCE [LARGE SCALE GENOMIC DNA]</scope>
    <source>
        <strain evidence="2 3">YJ56</strain>
    </source>
</reference>
<dbReference type="Gene3D" id="1.10.260.40">
    <property type="entry name" value="lambda repressor-like DNA-binding domains"/>
    <property type="match status" value="1"/>
</dbReference>
<dbReference type="SUPFAM" id="SSF47413">
    <property type="entry name" value="lambda repressor-like DNA-binding domains"/>
    <property type="match status" value="1"/>
</dbReference>
<accession>A0A6P1NGF1</accession>
<gene>
    <name evidence="2" type="ORF">GU243_08230</name>
</gene>
<organism evidence="2 3">
    <name type="scientific">Pseudarthrobacter psychrotolerans</name>
    <dbReference type="NCBI Taxonomy" id="2697569"/>
    <lineage>
        <taxon>Bacteria</taxon>
        <taxon>Bacillati</taxon>
        <taxon>Actinomycetota</taxon>
        <taxon>Actinomycetes</taxon>
        <taxon>Micrococcales</taxon>
        <taxon>Micrococcaceae</taxon>
        <taxon>Pseudarthrobacter</taxon>
    </lineage>
</organism>
<sequence>MTETNKSEVEIAESTVEGRVEMAAAEASFDAVGLLNKVVRASGLSQREIAEALGVGESRVSQVLSGDGNLRITTLARYLRAAGYSLRLEALPVDPAANALSKPRSRGRRDADARKATGAALMKCWESPVLSSSGVGRAYTFHASAGRATR</sequence>
<feature type="domain" description="HTH cro/C1-type" evidence="1">
    <location>
        <begin position="43"/>
        <end position="91"/>
    </location>
</feature>
<evidence type="ECO:0000313" key="2">
    <source>
        <dbReference type="EMBL" id="QHK19715.1"/>
    </source>
</evidence>
<dbReference type="KEGG" id="psey:GU243_08230"/>
<keyword evidence="3" id="KW-1185">Reference proteome</keyword>
<dbReference type="CDD" id="cd00093">
    <property type="entry name" value="HTH_XRE"/>
    <property type="match status" value="1"/>
</dbReference>
<dbReference type="Proteomes" id="UP000464186">
    <property type="component" value="Chromosome"/>
</dbReference>
<name>A0A6P1NGF1_9MICC</name>
<dbReference type="InterPro" id="IPR001387">
    <property type="entry name" value="Cro/C1-type_HTH"/>
</dbReference>